<dbReference type="InterPro" id="IPR024771">
    <property type="entry name" value="SUZ"/>
</dbReference>
<dbReference type="PANTHER" id="PTHR31796">
    <property type="entry name" value="SUZ DOMAIN-CONTAINING PROTEIN 1"/>
    <property type="match status" value="1"/>
</dbReference>
<dbReference type="EMBL" id="GIIL01004142">
    <property type="protein sequence ID" value="NOV47868.1"/>
    <property type="molecule type" value="Transcribed_RNA"/>
</dbReference>
<accession>A0A6M2DRV9</accession>
<protein>
    <recommendedName>
        <fullName evidence="2">SUZ RNA-binding domain-containing</fullName>
    </recommendedName>
</protein>
<dbReference type="PROSITE" id="PS51938">
    <property type="entry name" value="SUZ_C"/>
    <property type="match status" value="1"/>
</dbReference>
<evidence type="ECO:0000256" key="2">
    <source>
        <dbReference type="ARBA" id="ARBA00044802"/>
    </source>
</evidence>
<evidence type="ECO:0000256" key="3">
    <source>
        <dbReference type="SAM" id="MobiDB-lite"/>
    </source>
</evidence>
<organism evidence="6">
    <name type="scientific">Xenopsylla cheopis</name>
    <name type="common">Oriental rat flea</name>
    <name type="synonym">Pulex cheopis</name>
    <dbReference type="NCBI Taxonomy" id="163159"/>
    <lineage>
        <taxon>Eukaryota</taxon>
        <taxon>Metazoa</taxon>
        <taxon>Ecdysozoa</taxon>
        <taxon>Arthropoda</taxon>
        <taxon>Hexapoda</taxon>
        <taxon>Insecta</taxon>
        <taxon>Pterygota</taxon>
        <taxon>Neoptera</taxon>
        <taxon>Endopterygota</taxon>
        <taxon>Siphonaptera</taxon>
        <taxon>Pulicidae</taxon>
        <taxon>Xenopsyllinae</taxon>
        <taxon>Xenopsylla</taxon>
    </lineage>
</organism>
<dbReference type="Pfam" id="PF12901">
    <property type="entry name" value="SUZ-C"/>
    <property type="match status" value="1"/>
</dbReference>
<evidence type="ECO:0000313" key="6">
    <source>
        <dbReference type="EMBL" id="NOV47868.1"/>
    </source>
</evidence>
<name>A0A6M2DRV9_XENCH</name>
<feature type="domain" description="SUZ" evidence="4">
    <location>
        <begin position="41"/>
        <end position="109"/>
    </location>
</feature>
<proteinExistence type="inferred from homology"/>
<dbReference type="AlphaFoldDB" id="A0A6M2DRV9"/>
<evidence type="ECO:0000259" key="5">
    <source>
        <dbReference type="PROSITE" id="PS51938"/>
    </source>
</evidence>
<evidence type="ECO:0000256" key="1">
    <source>
        <dbReference type="ARBA" id="ARBA00007124"/>
    </source>
</evidence>
<feature type="region of interest" description="Disordered" evidence="3">
    <location>
        <begin position="64"/>
        <end position="93"/>
    </location>
</feature>
<dbReference type="PANTHER" id="PTHR31796:SF2">
    <property type="entry name" value="SUZ DOMAIN-CONTAINING PROTEIN 1"/>
    <property type="match status" value="1"/>
</dbReference>
<dbReference type="InterPro" id="IPR039228">
    <property type="entry name" value="SZRD1"/>
</dbReference>
<reference evidence="6" key="1">
    <citation type="submission" date="2020-03" db="EMBL/GenBank/DDBJ databases">
        <title>Transcriptomic Profiling of the Digestive Tract of the Rat Flea, Xenopsylla cheopis, Following Blood Feeding and Infection with Yersinia pestis.</title>
        <authorList>
            <person name="Bland D.M."/>
            <person name="Martens C.A."/>
            <person name="Virtaneva K."/>
            <person name="Kanakabandi K."/>
            <person name="Long D."/>
            <person name="Rosenke R."/>
            <person name="Saturday G.A."/>
            <person name="Hoyt F.H."/>
            <person name="Bruno D.P."/>
            <person name="Ribeiro J.M.C."/>
            <person name="Hinnebusch J."/>
        </authorList>
    </citation>
    <scope>NUCLEOTIDE SEQUENCE</scope>
</reference>
<comment type="similarity">
    <text evidence="1">Belongs to the SZRD1 family.</text>
</comment>
<sequence>MSARQDKDVYENWEEIDESCLESKLNRIINGDSKITEMSTVGPLKMILMGDDAYRTHPPEPTVKILKRPSKSPHSSLMPEVKPKAPIKTLQQREQEYAEARLRILGSAKSPEEITECSVNGTQSKCEISTSNESNKNLQWNNHNHIQFSASRSQDCIVRQPYGPDGTNGFNVRR</sequence>
<dbReference type="InterPro" id="IPR024642">
    <property type="entry name" value="SUZ-C"/>
</dbReference>
<dbReference type="PROSITE" id="PS51673">
    <property type="entry name" value="SUZ"/>
    <property type="match status" value="1"/>
</dbReference>
<feature type="domain" description="SUZ-C" evidence="5">
    <location>
        <begin position="128"/>
        <end position="174"/>
    </location>
</feature>
<evidence type="ECO:0000259" key="4">
    <source>
        <dbReference type="PROSITE" id="PS51673"/>
    </source>
</evidence>
<dbReference type="Pfam" id="PF12752">
    <property type="entry name" value="SUZ"/>
    <property type="match status" value="1"/>
</dbReference>